<dbReference type="Gene3D" id="3.90.550.10">
    <property type="entry name" value="Spore Coat Polysaccharide Biosynthesis Protein SpsA, Chain A"/>
    <property type="match status" value="1"/>
</dbReference>
<comment type="similarity">
    <text evidence="1">Belongs to the glycosyltransferase 2 family.</text>
</comment>
<organism evidence="6 7">
    <name type="scientific">Hufsiella ginkgonis</name>
    <dbReference type="NCBI Taxonomy" id="2695274"/>
    <lineage>
        <taxon>Bacteria</taxon>
        <taxon>Pseudomonadati</taxon>
        <taxon>Bacteroidota</taxon>
        <taxon>Sphingobacteriia</taxon>
        <taxon>Sphingobacteriales</taxon>
        <taxon>Sphingobacteriaceae</taxon>
        <taxon>Hufsiella</taxon>
    </lineage>
</organism>
<dbReference type="Pfam" id="PF00535">
    <property type="entry name" value="Glycos_transf_2"/>
    <property type="match status" value="1"/>
</dbReference>
<keyword evidence="4" id="KW-0472">Membrane</keyword>
<gene>
    <name evidence="6" type="ORF">GS398_15500</name>
</gene>
<evidence type="ECO:0000313" key="7">
    <source>
        <dbReference type="Proteomes" id="UP000451233"/>
    </source>
</evidence>
<name>A0A7K1Y1Z7_9SPHI</name>
<reference evidence="6 7" key="1">
    <citation type="submission" date="2019-11" db="EMBL/GenBank/DDBJ databases">
        <title>Pedobacter sp. HMF7056 Genome sequencing and assembly.</title>
        <authorList>
            <person name="Kang H."/>
            <person name="Kim H."/>
            <person name="Joh K."/>
        </authorList>
    </citation>
    <scope>NUCLEOTIDE SEQUENCE [LARGE SCALE GENOMIC DNA]</scope>
    <source>
        <strain evidence="6 7">HMF7056</strain>
    </source>
</reference>
<dbReference type="EMBL" id="WVHS01000003">
    <property type="protein sequence ID" value="MXV16706.1"/>
    <property type="molecule type" value="Genomic_DNA"/>
</dbReference>
<evidence type="ECO:0000256" key="2">
    <source>
        <dbReference type="ARBA" id="ARBA00022676"/>
    </source>
</evidence>
<protein>
    <submittedName>
        <fullName evidence="6">Glycosyltransferase</fullName>
    </submittedName>
</protein>
<dbReference type="PANTHER" id="PTHR43179:SF12">
    <property type="entry name" value="GALACTOFURANOSYLTRANSFERASE GLFT2"/>
    <property type="match status" value="1"/>
</dbReference>
<dbReference type="InterPro" id="IPR001173">
    <property type="entry name" value="Glyco_trans_2-like"/>
</dbReference>
<dbReference type="InterPro" id="IPR029044">
    <property type="entry name" value="Nucleotide-diphossugar_trans"/>
</dbReference>
<feature type="transmembrane region" description="Helical" evidence="4">
    <location>
        <begin position="247"/>
        <end position="267"/>
    </location>
</feature>
<dbReference type="CDD" id="cd04185">
    <property type="entry name" value="GT_2_like_b"/>
    <property type="match status" value="1"/>
</dbReference>
<dbReference type="RefSeq" id="WP_160907682.1">
    <property type="nucleotide sequence ID" value="NZ_WVHS01000003.1"/>
</dbReference>
<dbReference type="AlphaFoldDB" id="A0A7K1Y1Z7"/>
<proteinExistence type="inferred from homology"/>
<evidence type="ECO:0000256" key="1">
    <source>
        <dbReference type="ARBA" id="ARBA00006739"/>
    </source>
</evidence>
<keyword evidence="7" id="KW-1185">Reference proteome</keyword>
<sequence length="298" mass="33763">MTNNIVAAVVTYNRLDLLKEVVHALKSQTHPLREIIIINNSSTDGTRDWLLQQDGITIVDQPNTGISGGVYTGLKKASAMDAEWVWVMDDDSIPTATALEKMVNKFGAIPKPIGFAGPKCLWTDGSVHWMNLPFMTSYVNGIPFNTYDEYGVCLTENGSFASLLINIAVAKEVGLPYEDFFIWGDDQEYTKRITDAGYLGLYCSDSLVLHKTPSNYFADVTADTVKNIWKHKYGFRNEFYMVKKRKGFLFFMPWLAAKVAYTSFKIIKKRKDNRFRFVGALMNSAWKAVVFNPQIDRI</sequence>
<comment type="caution">
    <text evidence="6">The sequence shown here is derived from an EMBL/GenBank/DDBJ whole genome shotgun (WGS) entry which is preliminary data.</text>
</comment>
<keyword evidence="2" id="KW-0328">Glycosyltransferase</keyword>
<dbReference type="Proteomes" id="UP000451233">
    <property type="component" value="Unassembled WGS sequence"/>
</dbReference>
<accession>A0A7K1Y1Z7</accession>
<evidence type="ECO:0000313" key="6">
    <source>
        <dbReference type="EMBL" id="MXV16706.1"/>
    </source>
</evidence>
<feature type="domain" description="Glycosyltransferase 2-like" evidence="5">
    <location>
        <begin position="9"/>
        <end position="111"/>
    </location>
</feature>
<dbReference type="PANTHER" id="PTHR43179">
    <property type="entry name" value="RHAMNOSYLTRANSFERASE WBBL"/>
    <property type="match status" value="1"/>
</dbReference>
<evidence type="ECO:0000256" key="4">
    <source>
        <dbReference type="SAM" id="Phobius"/>
    </source>
</evidence>
<dbReference type="GO" id="GO:0016757">
    <property type="term" value="F:glycosyltransferase activity"/>
    <property type="evidence" value="ECO:0007669"/>
    <property type="project" value="UniProtKB-KW"/>
</dbReference>
<keyword evidence="3 6" id="KW-0808">Transferase</keyword>
<dbReference type="SUPFAM" id="SSF53448">
    <property type="entry name" value="Nucleotide-diphospho-sugar transferases"/>
    <property type="match status" value="1"/>
</dbReference>
<evidence type="ECO:0000256" key="3">
    <source>
        <dbReference type="ARBA" id="ARBA00022679"/>
    </source>
</evidence>
<evidence type="ECO:0000259" key="5">
    <source>
        <dbReference type="Pfam" id="PF00535"/>
    </source>
</evidence>
<keyword evidence="4" id="KW-0812">Transmembrane</keyword>
<keyword evidence="4" id="KW-1133">Transmembrane helix</keyword>